<comment type="pathway">
    <text evidence="1">Lipid metabolism; fatty acid biosynthesis.</text>
</comment>
<dbReference type="Proteomes" id="UP000279236">
    <property type="component" value="Unassembled WGS sequence"/>
</dbReference>
<dbReference type="GeneID" id="39586797"/>
<dbReference type="InterPro" id="IPR002347">
    <property type="entry name" value="SDR_fam"/>
</dbReference>
<evidence type="ECO:0000256" key="7">
    <source>
        <dbReference type="ARBA" id="ARBA00023160"/>
    </source>
</evidence>
<dbReference type="PRINTS" id="PR00081">
    <property type="entry name" value="GDHRDH"/>
</dbReference>
<evidence type="ECO:0000256" key="3">
    <source>
        <dbReference type="ARBA" id="ARBA00022832"/>
    </source>
</evidence>
<dbReference type="CDD" id="cd05356">
    <property type="entry name" value="17beta-HSD1_like_SDR_c"/>
    <property type="match status" value="1"/>
</dbReference>
<keyword evidence="4" id="KW-0521">NADP</keyword>
<keyword evidence="9" id="KW-1185">Reference proteome</keyword>
<dbReference type="PIRSF" id="PIRSF000126">
    <property type="entry name" value="11-beta-HSD1"/>
    <property type="match status" value="1"/>
</dbReference>
<proteinExistence type="predicted"/>
<evidence type="ECO:0000313" key="9">
    <source>
        <dbReference type="Proteomes" id="UP000279236"/>
    </source>
</evidence>
<dbReference type="InterPro" id="IPR020904">
    <property type="entry name" value="Sc_DH/Rdtase_CS"/>
</dbReference>
<dbReference type="RefSeq" id="XP_028473676.1">
    <property type="nucleotide sequence ID" value="XM_028617998.1"/>
</dbReference>
<keyword evidence="2" id="KW-0444">Lipid biosynthesis</keyword>
<dbReference type="InterPro" id="IPR036291">
    <property type="entry name" value="NAD(P)-bd_dom_sf"/>
</dbReference>
<dbReference type="Gene3D" id="3.40.50.720">
    <property type="entry name" value="NAD(P)-binding Rossmann-like Domain"/>
    <property type="match status" value="1"/>
</dbReference>
<sequence length="364" mass="38613">MPADTIHLASTATTHPSFTVWGHEIVVDVPLPTLVFAAVGAAFVARYAWSWFRLVAELTVVPGISLKKFQTKTKGAVSWAAVTGCTAGIGLEFARQLAAKGFGVVLVGRRQAALDELAQEIEAKYKVPTKTVIADAADVAGRDAAIARVVAATRDIDLGVLINNVGASHEMPVAFADTDPAEIDAIIQTNISWTLQFTRAILPQLVARSADLDAPKSLVLNIGSLSGRIPSALLAAYSCTKGGLQTWNTAVAAEVEPVGVMFRMVFPAFVVSNMSKIRKPSLTVPTARDFVKSTLGSLGLQRGAQGRPYDATPYPSHALLDYVVGLFGGVSEQLGVSVILGMHKDIRARALRKKAREAKAAKSQ</sequence>
<evidence type="ECO:0000256" key="6">
    <source>
        <dbReference type="ARBA" id="ARBA00023098"/>
    </source>
</evidence>
<protein>
    <recommendedName>
        <fullName evidence="10">Very-long-chain 3-oxoacyl-CoA reductase</fullName>
    </recommendedName>
</protein>
<dbReference type="Pfam" id="PF00106">
    <property type="entry name" value="adh_short"/>
    <property type="match status" value="1"/>
</dbReference>
<evidence type="ECO:0000256" key="5">
    <source>
        <dbReference type="ARBA" id="ARBA00023002"/>
    </source>
</evidence>
<evidence type="ECO:0000256" key="1">
    <source>
        <dbReference type="ARBA" id="ARBA00005194"/>
    </source>
</evidence>
<keyword evidence="5" id="KW-0560">Oxidoreductase</keyword>
<evidence type="ECO:0000256" key="2">
    <source>
        <dbReference type="ARBA" id="ARBA00022516"/>
    </source>
</evidence>
<keyword evidence="6" id="KW-0443">Lipid metabolism</keyword>
<evidence type="ECO:0008006" key="10">
    <source>
        <dbReference type="Google" id="ProtNLM"/>
    </source>
</evidence>
<reference evidence="8 9" key="1">
    <citation type="submission" date="2018-11" db="EMBL/GenBank/DDBJ databases">
        <title>Genome sequence of Apiotrichum porosum DSM 27194.</title>
        <authorList>
            <person name="Aliyu H."/>
            <person name="Gorte O."/>
            <person name="Ochsenreither K."/>
        </authorList>
    </citation>
    <scope>NUCLEOTIDE SEQUENCE [LARGE SCALE GENOMIC DNA]</scope>
    <source>
        <strain evidence="8 9">DSM 27194</strain>
    </source>
</reference>
<accession>A0A427XI01</accession>
<evidence type="ECO:0000256" key="4">
    <source>
        <dbReference type="ARBA" id="ARBA00022857"/>
    </source>
</evidence>
<dbReference type="GO" id="GO:0030497">
    <property type="term" value="P:fatty acid elongation"/>
    <property type="evidence" value="ECO:0007669"/>
    <property type="project" value="TreeGrafter"/>
</dbReference>
<dbReference type="EMBL" id="RSCE01000012">
    <property type="protein sequence ID" value="RSH78529.1"/>
    <property type="molecule type" value="Genomic_DNA"/>
</dbReference>
<dbReference type="SUPFAM" id="SSF51735">
    <property type="entry name" value="NAD(P)-binding Rossmann-fold domains"/>
    <property type="match status" value="1"/>
</dbReference>
<dbReference type="AlphaFoldDB" id="A0A427XI01"/>
<keyword evidence="3" id="KW-0276">Fatty acid metabolism</keyword>
<dbReference type="OrthoDB" id="5545019at2759"/>
<dbReference type="PANTHER" id="PTHR43086:SF2">
    <property type="entry name" value="HYDROXYSTEROID DEHYDROGENASE-LIKE PROTEIN 1"/>
    <property type="match status" value="1"/>
</dbReference>
<evidence type="ECO:0000313" key="8">
    <source>
        <dbReference type="EMBL" id="RSH78529.1"/>
    </source>
</evidence>
<dbReference type="GO" id="GO:0005783">
    <property type="term" value="C:endoplasmic reticulum"/>
    <property type="evidence" value="ECO:0007669"/>
    <property type="project" value="TreeGrafter"/>
</dbReference>
<dbReference type="PROSITE" id="PS00061">
    <property type="entry name" value="ADH_SHORT"/>
    <property type="match status" value="1"/>
</dbReference>
<gene>
    <name evidence="8" type="ORF">EHS24_002254</name>
</gene>
<dbReference type="GO" id="GO:0016491">
    <property type="term" value="F:oxidoreductase activity"/>
    <property type="evidence" value="ECO:0007669"/>
    <property type="project" value="UniProtKB-KW"/>
</dbReference>
<keyword evidence="7" id="KW-0275">Fatty acid biosynthesis</keyword>
<name>A0A427XI01_9TREE</name>
<dbReference type="PANTHER" id="PTHR43086">
    <property type="entry name" value="VERY-LONG-CHAIN 3-OXOOACYL-COA REDUCTASE"/>
    <property type="match status" value="1"/>
</dbReference>
<dbReference type="STRING" id="105984.A0A427XI01"/>
<comment type="caution">
    <text evidence="8">The sequence shown here is derived from an EMBL/GenBank/DDBJ whole genome shotgun (WGS) entry which is preliminary data.</text>
</comment>
<organism evidence="8 9">
    <name type="scientific">Apiotrichum porosum</name>
    <dbReference type="NCBI Taxonomy" id="105984"/>
    <lineage>
        <taxon>Eukaryota</taxon>
        <taxon>Fungi</taxon>
        <taxon>Dikarya</taxon>
        <taxon>Basidiomycota</taxon>
        <taxon>Agaricomycotina</taxon>
        <taxon>Tremellomycetes</taxon>
        <taxon>Trichosporonales</taxon>
        <taxon>Trichosporonaceae</taxon>
        <taxon>Apiotrichum</taxon>
    </lineage>
</organism>